<dbReference type="PROSITE" id="PS50206">
    <property type="entry name" value="RHODANESE_3"/>
    <property type="match status" value="1"/>
</dbReference>
<dbReference type="Gene3D" id="6.10.140.1340">
    <property type="match status" value="1"/>
</dbReference>
<evidence type="ECO:0000313" key="4">
    <source>
        <dbReference type="EMBL" id="GAA4080631.1"/>
    </source>
</evidence>
<keyword evidence="2" id="KW-0812">Transmembrane</keyword>
<dbReference type="InterPro" id="IPR001763">
    <property type="entry name" value="Rhodanese-like_dom"/>
</dbReference>
<dbReference type="RefSeq" id="WP_345019305.1">
    <property type="nucleotide sequence ID" value="NZ_BAAAZY010000024.1"/>
</dbReference>
<dbReference type="PANTHER" id="PTHR43031">
    <property type="entry name" value="FAD-DEPENDENT OXIDOREDUCTASE"/>
    <property type="match status" value="1"/>
</dbReference>
<dbReference type="SUPFAM" id="SSF52821">
    <property type="entry name" value="Rhodanese/Cell cycle control phosphatase"/>
    <property type="match status" value="1"/>
</dbReference>
<feature type="region of interest" description="Disordered" evidence="1">
    <location>
        <begin position="1"/>
        <end position="27"/>
    </location>
</feature>
<dbReference type="InterPro" id="IPR036873">
    <property type="entry name" value="Rhodanese-like_dom_sf"/>
</dbReference>
<protein>
    <submittedName>
        <fullName evidence="4">Rhodanese-like domain-containing protein</fullName>
    </submittedName>
</protein>
<dbReference type="CDD" id="cd00158">
    <property type="entry name" value="RHOD"/>
    <property type="match status" value="1"/>
</dbReference>
<name>A0ABP7W472_9ACTN</name>
<dbReference type="Pfam" id="PF11127">
    <property type="entry name" value="YgaP-like_TM"/>
    <property type="match status" value="1"/>
</dbReference>
<dbReference type="Gene3D" id="3.40.250.10">
    <property type="entry name" value="Rhodanese-like domain"/>
    <property type="match status" value="1"/>
</dbReference>
<keyword evidence="2" id="KW-0472">Membrane</keyword>
<evidence type="ECO:0000259" key="3">
    <source>
        <dbReference type="PROSITE" id="PS50206"/>
    </source>
</evidence>
<dbReference type="InterPro" id="IPR050229">
    <property type="entry name" value="GlpE_sulfurtransferase"/>
</dbReference>
<dbReference type="Pfam" id="PF00581">
    <property type="entry name" value="Rhodanese"/>
    <property type="match status" value="1"/>
</dbReference>
<dbReference type="InterPro" id="IPR021309">
    <property type="entry name" value="YgaP-like_TM"/>
</dbReference>
<evidence type="ECO:0000256" key="2">
    <source>
        <dbReference type="SAM" id="Phobius"/>
    </source>
</evidence>
<dbReference type="SMART" id="SM00450">
    <property type="entry name" value="RHOD"/>
    <property type="match status" value="1"/>
</dbReference>
<evidence type="ECO:0000313" key="5">
    <source>
        <dbReference type="Proteomes" id="UP001499984"/>
    </source>
</evidence>
<organism evidence="4 5">
    <name type="scientific">Streptomyces shaanxiensis</name>
    <dbReference type="NCBI Taxonomy" id="653357"/>
    <lineage>
        <taxon>Bacteria</taxon>
        <taxon>Bacillati</taxon>
        <taxon>Actinomycetota</taxon>
        <taxon>Actinomycetes</taxon>
        <taxon>Kitasatosporales</taxon>
        <taxon>Streptomycetaceae</taxon>
        <taxon>Streptomyces</taxon>
    </lineage>
</organism>
<gene>
    <name evidence="4" type="ORF">GCM10022233_71230</name>
</gene>
<dbReference type="Proteomes" id="UP001499984">
    <property type="component" value="Unassembled WGS sequence"/>
</dbReference>
<evidence type="ECO:0000256" key="1">
    <source>
        <dbReference type="SAM" id="MobiDB-lite"/>
    </source>
</evidence>
<feature type="transmembrane region" description="Helical" evidence="2">
    <location>
        <begin position="131"/>
        <end position="148"/>
    </location>
</feature>
<proteinExistence type="predicted"/>
<keyword evidence="2" id="KW-1133">Transmembrane helix</keyword>
<reference evidence="5" key="1">
    <citation type="journal article" date="2019" name="Int. J. Syst. Evol. Microbiol.">
        <title>The Global Catalogue of Microorganisms (GCM) 10K type strain sequencing project: providing services to taxonomists for standard genome sequencing and annotation.</title>
        <authorList>
            <consortium name="The Broad Institute Genomics Platform"/>
            <consortium name="The Broad Institute Genome Sequencing Center for Infectious Disease"/>
            <person name="Wu L."/>
            <person name="Ma J."/>
        </authorList>
    </citation>
    <scope>NUCLEOTIDE SEQUENCE [LARGE SCALE GENOMIC DNA]</scope>
    <source>
        <strain evidence="5">JCM 16925</strain>
    </source>
</reference>
<feature type="domain" description="Rhodanese" evidence="3">
    <location>
        <begin position="28"/>
        <end position="116"/>
    </location>
</feature>
<comment type="caution">
    <text evidence="4">The sequence shown here is derived from an EMBL/GenBank/DDBJ whole genome shotgun (WGS) entry which is preliminary data.</text>
</comment>
<feature type="transmembrane region" description="Helical" evidence="2">
    <location>
        <begin position="154"/>
        <end position="178"/>
    </location>
</feature>
<keyword evidence="5" id="KW-1185">Reference proteome</keyword>
<sequence>MNPQLNPDSHDPAPLAPSSLNPDEARTRLPGLTVIDVRTPGEYAAGHLPEALNIPLDQLDRALPALRRLSGELLVVCASGARSENACRVLAGHGIRAMTLTGGTQGWAGLGHELHRPASGTRAAWAMERQVRFTAGTIVLAGLALGLLHPAWQLLSAGVAGGLVFSALTNTCGMAALLSKLPHNRPRPADLEVTLAALAERGRPAVT</sequence>
<accession>A0ABP7W472</accession>
<dbReference type="EMBL" id="BAAAZY010000024">
    <property type="protein sequence ID" value="GAA4080631.1"/>
    <property type="molecule type" value="Genomic_DNA"/>
</dbReference>
<dbReference type="PANTHER" id="PTHR43031:SF16">
    <property type="entry name" value="OXIDOREDUCTASE"/>
    <property type="match status" value="1"/>
</dbReference>